<dbReference type="Proteomes" id="UP001189429">
    <property type="component" value="Unassembled WGS sequence"/>
</dbReference>
<evidence type="ECO:0000313" key="2">
    <source>
        <dbReference type="EMBL" id="CAK0856894.1"/>
    </source>
</evidence>
<dbReference type="EMBL" id="CAUYUJ010015679">
    <property type="protein sequence ID" value="CAK0856894.1"/>
    <property type="molecule type" value="Genomic_DNA"/>
</dbReference>
<proteinExistence type="predicted"/>
<feature type="region of interest" description="Disordered" evidence="1">
    <location>
        <begin position="1"/>
        <end position="67"/>
    </location>
</feature>
<name>A0ABN9UC22_9DINO</name>
<gene>
    <name evidence="2" type="ORF">PCOR1329_LOCUS47150</name>
</gene>
<evidence type="ECO:0000313" key="3">
    <source>
        <dbReference type="Proteomes" id="UP001189429"/>
    </source>
</evidence>
<reference evidence="2" key="1">
    <citation type="submission" date="2023-10" db="EMBL/GenBank/DDBJ databases">
        <authorList>
            <person name="Chen Y."/>
            <person name="Shah S."/>
            <person name="Dougan E. K."/>
            <person name="Thang M."/>
            <person name="Chan C."/>
        </authorList>
    </citation>
    <scope>NUCLEOTIDE SEQUENCE [LARGE SCALE GENOMIC DNA]</scope>
</reference>
<keyword evidence="3" id="KW-1185">Reference proteome</keyword>
<sequence>MSQEPVLRAPTSAALPRTWQATEARENPRHPGSREGIETGSSSRHRTSGGERRRREEDRSPEPFGETLHCRQARTLRHCLMHGCAARENLALGRRAPRPEDAAHITAQPHFGPFFAGWLCSLSLVRDTSRS</sequence>
<feature type="compositionally biased region" description="Basic and acidic residues" evidence="1">
    <location>
        <begin position="48"/>
        <end position="61"/>
    </location>
</feature>
<organism evidence="2 3">
    <name type="scientific">Prorocentrum cordatum</name>
    <dbReference type="NCBI Taxonomy" id="2364126"/>
    <lineage>
        <taxon>Eukaryota</taxon>
        <taxon>Sar</taxon>
        <taxon>Alveolata</taxon>
        <taxon>Dinophyceae</taxon>
        <taxon>Prorocentrales</taxon>
        <taxon>Prorocentraceae</taxon>
        <taxon>Prorocentrum</taxon>
    </lineage>
</organism>
<comment type="caution">
    <text evidence="2">The sequence shown here is derived from an EMBL/GenBank/DDBJ whole genome shotgun (WGS) entry which is preliminary data.</text>
</comment>
<evidence type="ECO:0000256" key="1">
    <source>
        <dbReference type="SAM" id="MobiDB-lite"/>
    </source>
</evidence>
<feature type="compositionally biased region" description="Basic and acidic residues" evidence="1">
    <location>
        <begin position="23"/>
        <end position="37"/>
    </location>
</feature>
<accession>A0ABN9UC22</accession>
<feature type="non-terminal residue" evidence="2">
    <location>
        <position position="131"/>
    </location>
</feature>
<protein>
    <submittedName>
        <fullName evidence="2">Uncharacterized protein</fullName>
    </submittedName>
</protein>